<accession>A0AA86V4N5</accession>
<proteinExistence type="predicted"/>
<dbReference type="InterPro" id="IPR001611">
    <property type="entry name" value="Leu-rich_rpt"/>
</dbReference>
<dbReference type="PANTHER" id="PTHR46652:SF3">
    <property type="entry name" value="LEUCINE-RICH REPEAT-CONTAINING PROTEIN 9"/>
    <property type="match status" value="1"/>
</dbReference>
<dbReference type="Pfam" id="PF12799">
    <property type="entry name" value="LRR_4"/>
    <property type="match status" value="2"/>
</dbReference>
<evidence type="ECO:0000313" key="4">
    <source>
        <dbReference type="EMBL" id="CAL6001264.1"/>
    </source>
</evidence>
<evidence type="ECO:0000256" key="1">
    <source>
        <dbReference type="ARBA" id="ARBA00022614"/>
    </source>
</evidence>
<dbReference type="InterPro" id="IPR050836">
    <property type="entry name" value="SDS22/Internalin_LRR"/>
</dbReference>
<protein>
    <submittedName>
        <fullName evidence="3">Leucine-rich repeat domain-containing protein</fullName>
    </submittedName>
    <submittedName>
        <fullName evidence="4">Leucine-rich_repeat domain-containing protein</fullName>
    </submittedName>
</protein>
<dbReference type="InterPro" id="IPR003591">
    <property type="entry name" value="Leu-rich_rpt_typical-subtyp"/>
</dbReference>
<evidence type="ECO:0000313" key="3">
    <source>
        <dbReference type="EMBL" id="CAI9976376.1"/>
    </source>
</evidence>
<dbReference type="AlphaFoldDB" id="A0AA86V4N5"/>
<keyword evidence="1" id="KW-0433">Leucine-rich repeat</keyword>
<dbReference type="EMBL" id="CAXDID020000043">
    <property type="protein sequence ID" value="CAL6001264.1"/>
    <property type="molecule type" value="Genomic_DNA"/>
</dbReference>
<dbReference type="PROSITE" id="PS51450">
    <property type="entry name" value="LRR"/>
    <property type="match status" value="8"/>
</dbReference>
<dbReference type="PANTHER" id="PTHR46652">
    <property type="entry name" value="LEUCINE-RICH REPEAT AND IQ DOMAIN-CONTAINING PROTEIN 1-RELATED"/>
    <property type="match status" value="1"/>
</dbReference>
<sequence length="423" mass="49379">MNKYYDLRLINSFGNCFTNQCIPTENDIISRFGPDKLQEELQKISAYQLDAYKQKMIVKYQKFIRTHQITVQSIEEDISNIIQSKLNVNSYFCQYQYENNNFYIYCTSDTIALITNIVKEISQNIIVSHIPYRSLFIADNEEVMDLSFLNEFYLQKVIVYKCKNAKLDQQLNLDVLYLSDSNHNKLSFKNQTQLKQLYLPRNKIVSADALKSLSGLVSLNLNENRIGSLLFIANLQCLTQLKMNENRICDLSPLSNLVGLQILHLQQNRIQNLNGLQNLVNLKVLYLKSNQIKDLEPLRKLVNLKLLFMGDNQIENIQPLHGLVKITNLYLRTNRIKNIHALINMTELIELGLWDNQIEDIQVLENMKKLEDLTIHRNLIQDIQSLTGLISLKQLDIQYNQIKNVKPIAHHPNFKKYLTENQQ</sequence>
<dbReference type="EMBL" id="CATOUU010001173">
    <property type="protein sequence ID" value="CAI9976376.1"/>
    <property type="molecule type" value="Genomic_DNA"/>
</dbReference>
<name>A0AA86V4N5_9EUKA</name>
<gene>
    <name evidence="4" type="ORF">HINF_LOCUS17357</name>
    <name evidence="3" type="ORF">HINF_LOCUS64021</name>
</gene>
<keyword evidence="5" id="KW-1185">Reference proteome</keyword>
<reference evidence="3" key="1">
    <citation type="submission" date="2023-06" db="EMBL/GenBank/DDBJ databases">
        <authorList>
            <person name="Kurt Z."/>
        </authorList>
    </citation>
    <scope>NUCLEOTIDE SEQUENCE</scope>
</reference>
<dbReference type="SMART" id="SM00369">
    <property type="entry name" value="LRR_TYP"/>
    <property type="match status" value="7"/>
</dbReference>
<reference evidence="4 5" key="2">
    <citation type="submission" date="2024-07" db="EMBL/GenBank/DDBJ databases">
        <authorList>
            <person name="Akdeniz Z."/>
        </authorList>
    </citation>
    <scope>NUCLEOTIDE SEQUENCE [LARGE SCALE GENOMIC DNA]</scope>
</reference>
<keyword evidence="2" id="KW-0677">Repeat</keyword>
<dbReference type="InterPro" id="IPR032675">
    <property type="entry name" value="LRR_dom_sf"/>
</dbReference>
<organism evidence="3">
    <name type="scientific">Hexamita inflata</name>
    <dbReference type="NCBI Taxonomy" id="28002"/>
    <lineage>
        <taxon>Eukaryota</taxon>
        <taxon>Metamonada</taxon>
        <taxon>Diplomonadida</taxon>
        <taxon>Hexamitidae</taxon>
        <taxon>Hexamitinae</taxon>
        <taxon>Hexamita</taxon>
    </lineage>
</organism>
<evidence type="ECO:0000313" key="5">
    <source>
        <dbReference type="Proteomes" id="UP001642409"/>
    </source>
</evidence>
<dbReference type="InterPro" id="IPR025875">
    <property type="entry name" value="Leu-rich_rpt_4"/>
</dbReference>
<dbReference type="Gene3D" id="3.80.10.10">
    <property type="entry name" value="Ribonuclease Inhibitor"/>
    <property type="match status" value="2"/>
</dbReference>
<dbReference type="Proteomes" id="UP001642409">
    <property type="component" value="Unassembled WGS sequence"/>
</dbReference>
<comment type="caution">
    <text evidence="3">The sequence shown here is derived from an EMBL/GenBank/DDBJ whole genome shotgun (WGS) entry which is preliminary data.</text>
</comment>
<evidence type="ECO:0000256" key="2">
    <source>
        <dbReference type="ARBA" id="ARBA00022737"/>
    </source>
</evidence>
<dbReference type="SUPFAM" id="SSF52058">
    <property type="entry name" value="L domain-like"/>
    <property type="match status" value="1"/>
</dbReference>
<dbReference type="SMART" id="SM00365">
    <property type="entry name" value="LRR_SD22"/>
    <property type="match status" value="9"/>
</dbReference>